<evidence type="ECO:0000313" key="1">
    <source>
        <dbReference type="EMBL" id="ESW05002.1"/>
    </source>
</evidence>
<dbReference type="Gramene" id="ESW05002">
    <property type="protein sequence ID" value="ESW05002"/>
    <property type="gene ID" value="PHAVU_011G143400g"/>
</dbReference>
<accession>V7AHA2</accession>
<dbReference type="AlphaFoldDB" id="V7AHA2"/>
<keyword evidence="2" id="KW-1185">Reference proteome</keyword>
<dbReference type="STRING" id="3885.V7AHA2"/>
<dbReference type="PANTHER" id="PTHR45642">
    <property type="entry name" value="GDSL ESTERASE/LIPASE EXL3"/>
    <property type="match status" value="1"/>
</dbReference>
<dbReference type="InterPro" id="IPR036514">
    <property type="entry name" value="SGNH_hydro_sf"/>
</dbReference>
<protein>
    <submittedName>
        <fullName evidence="1">Uncharacterized protein</fullName>
    </submittedName>
</protein>
<name>V7AHA2_PHAVU</name>
<reference evidence="2" key="1">
    <citation type="journal article" date="2014" name="Nat. Genet.">
        <title>A reference genome for common bean and genome-wide analysis of dual domestications.</title>
        <authorList>
            <person name="Schmutz J."/>
            <person name="McClean P.E."/>
            <person name="Mamidi S."/>
            <person name="Wu G.A."/>
            <person name="Cannon S.B."/>
            <person name="Grimwood J."/>
            <person name="Jenkins J."/>
            <person name="Shu S."/>
            <person name="Song Q."/>
            <person name="Chavarro C."/>
            <person name="Torres-Torres M."/>
            <person name="Geffroy V."/>
            <person name="Moghaddam S.M."/>
            <person name="Gao D."/>
            <person name="Abernathy B."/>
            <person name="Barry K."/>
            <person name="Blair M."/>
            <person name="Brick M.A."/>
            <person name="Chovatia M."/>
            <person name="Gepts P."/>
            <person name="Goodstein D.M."/>
            <person name="Gonzales M."/>
            <person name="Hellsten U."/>
            <person name="Hyten D.L."/>
            <person name="Jia G."/>
            <person name="Kelly J.D."/>
            <person name="Kudrna D."/>
            <person name="Lee R."/>
            <person name="Richard M.M."/>
            <person name="Miklas P.N."/>
            <person name="Osorno J.M."/>
            <person name="Rodrigues J."/>
            <person name="Thareau V."/>
            <person name="Urrea C.A."/>
            <person name="Wang M."/>
            <person name="Yu Y."/>
            <person name="Zhang M."/>
            <person name="Wing R.A."/>
            <person name="Cregan P.B."/>
            <person name="Rokhsar D.S."/>
            <person name="Jackson S.A."/>
        </authorList>
    </citation>
    <scope>NUCLEOTIDE SEQUENCE [LARGE SCALE GENOMIC DNA]</scope>
    <source>
        <strain evidence="2">cv. G19833</strain>
    </source>
</reference>
<sequence length="189" mass="21227">MAAEFVTLAWRVRAVTSDDEWGTEKEEAYDGGLAVEEKVVEPETENQQTMLQNSTNGLLRARRIGVLSAPPIGCAITDNSDWRIGKRVLRKVQLCSQVVQFQALKEHDSLQNSSKSRIVYIDVYNPLLDIIQNYQNYGNPNLDRGCCGTGKLEVAVLCNPLDATCSNASECVYRKLVIHVLQKYMNQLF</sequence>
<proteinExistence type="predicted"/>
<dbReference type="Proteomes" id="UP000000226">
    <property type="component" value="Chromosome 11"/>
</dbReference>
<dbReference type="Gene3D" id="3.40.50.1110">
    <property type="entry name" value="SGNH hydrolase"/>
    <property type="match status" value="1"/>
</dbReference>
<dbReference type="OrthoDB" id="1600564at2759"/>
<dbReference type="EMBL" id="CM002298">
    <property type="protein sequence ID" value="ESW05002.1"/>
    <property type="molecule type" value="Genomic_DNA"/>
</dbReference>
<gene>
    <name evidence="1" type="ORF">PHAVU_011G143400g</name>
</gene>
<dbReference type="PANTHER" id="PTHR45642:SF150">
    <property type="entry name" value="GDSL ESTERASE_LIPASE EXL3"/>
    <property type="match status" value="1"/>
</dbReference>
<dbReference type="InterPro" id="IPR050592">
    <property type="entry name" value="GDSL_lipolytic_enzyme"/>
</dbReference>
<evidence type="ECO:0000313" key="2">
    <source>
        <dbReference type="Proteomes" id="UP000000226"/>
    </source>
</evidence>
<organism evidence="1 2">
    <name type="scientific">Phaseolus vulgaris</name>
    <name type="common">Kidney bean</name>
    <name type="synonym">French bean</name>
    <dbReference type="NCBI Taxonomy" id="3885"/>
    <lineage>
        <taxon>Eukaryota</taxon>
        <taxon>Viridiplantae</taxon>
        <taxon>Streptophyta</taxon>
        <taxon>Embryophyta</taxon>
        <taxon>Tracheophyta</taxon>
        <taxon>Spermatophyta</taxon>
        <taxon>Magnoliopsida</taxon>
        <taxon>eudicotyledons</taxon>
        <taxon>Gunneridae</taxon>
        <taxon>Pentapetalae</taxon>
        <taxon>rosids</taxon>
        <taxon>fabids</taxon>
        <taxon>Fabales</taxon>
        <taxon>Fabaceae</taxon>
        <taxon>Papilionoideae</taxon>
        <taxon>50 kb inversion clade</taxon>
        <taxon>NPAAA clade</taxon>
        <taxon>indigoferoid/millettioid clade</taxon>
        <taxon>Phaseoleae</taxon>
        <taxon>Phaseolus</taxon>
    </lineage>
</organism>